<reference evidence="2" key="1">
    <citation type="journal article" date="2005" name="PLoS Biol.">
        <title>The genomes of Oryza sativa: a history of duplications.</title>
        <authorList>
            <person name="Yu J."/>
            <person name="Wang J."/>
            <person name="Lin W."/>
            <person name="Li S."/>
            <person name="Li H."/>
            <person name="Zhou J."/>
            <person name="Ni P."/>
            <person name="Dong W."/>
            <person name="Hu S."/>
            <person name="Zeng C."/>
            <person name="Zhang J."/>
            <person name="Zhang Y."/>
            <person name="Li R."/>
            <person name="Xu Z."/>
            <person name="Li S."/>
            <person name="Li X."/>
            <person name="Zheng H."/>
            <person name="Cong L."/>
            <person name="Lin L."/>
            <person name="Yin J."/>
            <person name="Geng J."/>
            <person name="Li G."/>
            <person name="Shi J."/>
            <person name="Liu J."/>
            <person name="Lv H."/>
            <person name="Li J."/>
            <person name="Wang J."/>
            <person name="Deng Y."/>
            <person name="Ran L."/>
            <person name="Shi X."/>
            <person name="Wang X."/>
            <person name="Wu Q."/>
            <person name="Li C."/>
            <person name="Ren X."/>
            <person name="Wang J."/>
            <person name="Wang X."/>
            <person name="Li D."/>
            <person name="Liu D."/>
            <person name="Zhang X."/>
            <person name="Ji Z."/>
            <person name="Zhao W."/>
            <person name="Sun Y."/>
            <person name="Zhang Z."/>
            <person name="Bao J."/>
            <person name="Han Y."/>
            <person name="Dong L."/>
            <person name="Ji J."/>
            <person name="Chen P."/>
            <person name="Wu S."/>
            <person name="Liu J."/>
            <person name="Xiao Y."/>
            <person name="Bu D."/>
            <person name="Tan J."/>
            <person name="Yang L."/>
            <person name="Ye C."/>
            <person name="Zhang J."/>
            <person name="Xu J."/>
            <person name="Zhou Y."/>
            <person name="Yu Y."/>
            <person name="Zhang B."/>
            <person name="Zhuang S."/>
            <person name="Wei H."/>
            <person name="Liu B."/>
            <person name="Lei M."/>
            <person name="Yu H."/>
            <person name="Li Y."/>
            <person name="Xu H."/>
            <person name="Wei S."/>
            <person name="He X."/>
            <person name="Fang L."/>
            <person name="Zhang Z."/>
            <person name="Zhang Y."/>
            <person name="Huang X."/>
            <person name="Su Z."/>
            <person name="Tong W."/>
            <person name="Li J."/>
            <person name="Tong Z."/>
            <person name="Li S."/>
            <person name="Ye J."/>
            <person name="Wang L."/>
            <person name="Fang L."/>
            <person name="Lei T."/>
            <person name="Chen C."/>
            <person name="Chen H."/>
            <person name="Xu Z."/>
            <person name="Li H."/>
            <person name="Huang H."/>
            <person name="Zhang F."/>
            <person name="Xu H."/>
            <person name="Li N."/>
            <person name="Zhao C."/>
            <person name="Li S."/>
            <person name="Dong L."/>
            <person name="Huang Y."/>
            <person name="Li L."/>
            <person name="Xi Y."/>
            <person name="Qi Q."/>
            <person name="Li W."/>
            <person name="Zhang B."/>
            <person name="Hu W."/>
            <person name="Zhang Y."/>
            <person name="Tian X."/>
            <person name="Jiao Y."/>
            <person name="Liang X."/>
            <person name="Jin J."/>
            <person name="Gao L."/>
            <person name="Zheng W."/>
            <person name="Hao B."/>
            <person name="Liu S."/>
            <person name="Wang W."/>
            <person name="Yuan L."/>
            <person name="Cao M."/>
            <person name="McDermott J."/>
            <person name="Samudrala R."/>
            <person name="Wang J."/>
            <person name="Wong G.K."/>
            <person name="Yang H."/>
        </authorList>
    </citation>
    <scope>NUCLEOTIDE SEQUENCE [LARGE SCALE GENOMIC DNA]</scope>
</reference>
<name>B9F6V4_ORYSJ</name>
<evidence type="ECO:0000256" key="1">
    <source>
        <dbReference type="SAM" id="MobiDB-lite"/>
    </source>
</evidence>
<accession>B9F6V4</accession>
<proteinExistence type="predicted"/>
<reference evidence="2" key="2">
    <citation type="submission" date="2008-12" db="EMBL/GenBank/DDBJ databases">
        <title>Improved gene annotation of the rice (Oryza sativa) genomes.</title>
        <authorList>
            <person name="Wang J."/>
            <person name="Li R."/>
            <person name="Fan W."/>
            <person name="Huang Q."/>
            <person name="Zhang J."/>
            <person name="Zhou Y."/>
            <person name="Hu Y."/>
            <person name="Zi S."/>
            <person name="Li J."/>
            <person name="Ni P."/>
            <person name="Zheng H."/>
            <person name="Zhang Y."/>
            <person name="Zhao M."/>
            <person name="Hao Q."/>
            <person name="McDermott J."/>
            <person name="Samudrala R."/>
            <person name="Kristiansen K."/>
            <person name="Wong G.K.-S."/>
        </authorList>
    </citation>
    <scope>NUCLEOTIDE SEQUENCE</scope>
</reference>
<protein>
    <submittedName>
        <fullName evidence="2">Uncharacterized protein</fullName>
    </submittedName>
</protein>
<gene>
    <name evidence="2" type="ORF">OsJ_13034</name>
</gene>
<evidence type="ECO:0000313" key="2">
    <source>
        <dbReference type="EMBL" id="EEE60142.1"/>
    </source>
</evidence>
<feature type="region of interest" description="Disordered" evidence="1">
    <location>
        <begin position="46"/>
        <end position="141"/>
    </location>
</feature>
<feature type="compositionally biased region" description="Pro residues" evidence="1">
    <location>
        <begin position="106"/>
        <end position="118"/>
    </location>
</feature>
<sequence>MNNLPVLDVAVVIVIRRGRGGGRERGVHRFDFDELLRREEEEAARVALQARGEEAGHGLDGDEGDAEERGEAGEEVERRAAEQPEDLVGGERLRVARQALPRRPPKSAPPPPPTPAAPPLTRCPKIQNPNSPPPRMNLGVS</sequence>
<dbReference type="EMBL" id="CM000140">
    <property type="protein sequence ID" value="EEE60142.1"/>
    <property type="molecule type" value="Genomic_DNA"/>
</dbReference>
<organism evidence="2">
    <name type="scientific">Oryza sativa subsp. japonica</name>
    <name type="common">Rice</name>
    <dbReference type="NCBI Taxonomy" id="39947"/>
    <lineage>
        <taxon>Eukaryota</taxon>
        <taxon>Viridiplantae</taxon>
        <taxon>Streptophyta</taxon>
        <taxon>Embryophyta</taxon>
        <taxon>Tracheophyta</taxon>
        <taxon>Spermatophyta</taxon>
        <taxon>Magnoliopsida</taxon>
        <taxon>Liliopsida</taxon>
        <taxon>Poales</taxon>
        <taxon>Poaceae</taxon>
        <taxon>BOP clade</taxon>
        <taxon>Oryzoideae</taxon>
        <taxon>Oryzeae</taxon>
        <taxon>Oryzinae</taxon>
        <taxon>Oryza</taxon>
        <taxon>Oryza sativa</taxon>
    </lineage>
</organism>
<feature type="compositionally biased region" description="Basic and acidic residues" evidence="1">
    <location>
        <begin position="51"/>
        <end position="60"/>
    </location>
</feature>
<dbReference type="AlphaFoldDB" id="B9F6V4"/>
<dbReference type="Proteomes" id="UP000007752">
    <property type="component" value="Chromosome 3"/>
</dbReference>
<feature type="compositionally biased region" description="Basic and acidic residues" evidence="1">
    <location>
        <begin position="67"/>
        <end position="82"/>
    </location>
</feature>